<reference evidence="2" key="1">
    <citation type="submission" date="2021-02" db="EMBL/GenBank/DDBJ databases">
        <authorList>
            <person name="Dougan E. K."/>
            <person name="Rhodes N."/>
            <person name="Thang M."/>
            <person name="Chan C."/>
        </authorList>
    </citation>
    <scope>NUCLEOTIDE SEQUENCE</scope>
</reference>
<feature type="compositionally biased region" description="Acidic residues" evidence="1">
    <location>
        <begin position="1359"/>
        <end position="1371"/>
    </location>
</feature>
<dbReference type="PANTHER" id="PTHR32004">
    <property type="entry name" value="TRNA LIGASE"/>
    <property type="match status" value="1"/>
</dbReference>
<dbReference type="GO" id="GO:0006388">
    <property type="term" value="P:tRNA splicing, via endonucleolytic cleavage and ligation"/>
    <property type="evidence" value="ECO:0007669"/>
    <property type="project" value="TreeGrafter"/>
</dbReference>
<name>A0A812VW43_9DINO</name>
<dbReference type="PANTHER" id="PTHR32004:SF1">
    <property type="entry name" value="TRNA LIGASE"/>
    <property type="match status" value="1"/>
</dbReference>
<feature type="compositionally biased region" description="Basic residues" evidence="1">
    <location>
        <begin position="1430"/>
        <end position="1449"/>
    </location>
</feature>
<feature type="compositionally biased region" description="Basic residues" evidence="1">
    <location>
        <begin position="1466"/>
        <end position="1485"/>
    </location>
</feature>
<dbReference type="SUPFAM" id="SSF81698">
    <property type="entry name" value="FF domain"/>
    <property type="match status" value="1"/>
</dbReference>
<evidence type="ECO:0000313" key="3">
    <source>
        <dbReference type="Proteomes" id="UP000601435"/>
    </source>
</evidence>
<dbReference type="InterPro" id="IPR027417">
    <property type="entry name" value="P-loop_NTPase"/>
</dbReference>
<feature type="compositionally biased region" description="Acidic residues" evidence="1">
    <location>
        <begin position="1453"/>
        <end position="1463"/>
    </location>
</feature>
<feature type="region of interest" description="Disordered" evidence="1">
    <location>
        <begin position="938"/>
        <end position="961"/>
    </location>
</feature>
<accession>A0A812VW43</accession>
<dbReference type="OrthoDB" id="437313at2759"/>
<feature type="compositionally biased region" description="Basic and acidic residues" evidence="1">
    <location>
        <begin position="1328"/>
        <end position="1342"/>
    </location>
</feature>
<dbReference type="Gene3D" id="1.10.10.440">
    <property type="entry name" value="FF domain"/>
    <property type="match status" value="1"/>
</dbReference>
<sequence>MATAASVTQLLPTWDEDPSLKVKFRQALWDSGGPRARRLHGLLQCHEKLRVHIWSLNLEDFYIIMITCKDTDLLRNLGEDHCFPRGYPVIWRPGQRLHLCGFYPKFKNDAEYRSLSTDGVSHLSLTIKWSGFLFALLAFSHKDEYYWVVTSKNSANCSQSYLEDFTQLAADVIAAELGEALPLVIRRLADSQTYLCGECLSMSDQGHGYAYRKEAVMITCAGKYDNQYSPEKEDASLLLHLPPAEIRAVARECGLRCVQVLEVPSGKVRRVVDELEGMRDFLTAKTTMRLLARYGLPVEQFREHADLIDSDTLEGLVMHYHYSDRPSVRVKWKLPRYTFVTTLLRPVRKNNVASARLVDMSASMAKQWCQTSEGCDYYTCFGVLAGELVKDLPSGTLIAPWISAADEVFAMEHSEVLRRGRQIIDQTREKVSAALTRSRHILHVQKHDSIGCALVTFTSPEACHRLLHAGNRLDIGAVVADVKRHTDKTTGQPSADTVFVAWGRQQELNAPVSGEALLAALETCVSGAPAVPAVLASPAARPVAPKRGSWQLRLVLRGIMGSGKSTLARGLAAELGAVCISQDDYAHHGKDARHSSFLDEVRQSASSVVILDRVNSLRRHRVEILEVLDDDGAAVLLSLFHPADPPGDAGAAALQLCEARVQQRGHHQTLSGSRTDLSSILRCTANLMEPITDAEVADFFAHVRVDMTMSPQDALSFVLEQLKCLGLVEQNEAGRWNARAVGVVAPPRVDDNQRRGYTDAVTEIFQFAPPGFFECEAPRKLRLRVSFELGAGLHLRPSWHGMIVDEIEDSPGQPGLRLGDCIRQIQAPGPGVTWQKLHDLGHEDCELLFAQSFQDGAQVLLEPHCETSGNLPKGLEGLLDVSMLRADLASFGMDFDVELHLCWPTHVVLAGPRPAVAAARLPASQLLSQHIQSTSSCGKAVRGPATAMDEKPASCLGDPELPQKRTRRLHQSELNLRPQPAGSANFLLIQSWAIPDPEAPLHFCADDSRVDYHWCAPDGDVCKRWEQNDGLATEPQHSDAGWTVWCFCGERMQLISSEEPCRLELSCTCPICGKFAQTGLRFLAMGDDIWHCATCGATEQTKRGSREPLGIPGSPELRMLREQGHVLLECVRLSLGKDAAYKAVGQHFHFGQSGVADAVRAIHALRQIVPKQSDASLRVSAQKRRLLRLQDDDSSCRALATELKEDMSQDLKDTLLFGFANAGHANLLRLLLEARCSANVQRTKATPLGRDYNCPIGGTYVVQTKKEKDVQLFHGAQILVPMQLKQNQAPTDRAWLKVDFDDPDLGVARQSDDAQADADAGGGPAPRKKSDGKEENGDKEGDKENDDSDDKEEDKPDDKEEDDEDGDDEDGEKTRTQFVDLLMKAKEISAGTTYEDAEGLLSKRAAWKAVDEQTRRECFEIFVDHLATHTGKKKKKKDKAKKGKKRKHKGTEEEAAEEDDEEDAPRKKKKSKKGERRKKARSKSS</sequence>
<comment type="caution">
    <text evidence="2">The sequence shown here is derived from an EMBL/GenBank/DDBJ whole genome shotgun (WGS) entry which is preliminary data.</text>
</comment>
<gene>
    <name evidence="2" type="ORF">SNEC2469_LOCUS18777</name>
</gene>
<dbReference type="Gene3D" id="3.40.50.300">
    <property type="entry name" value="P-loop containing nucleotide triphosphate hydrolases"/>
    <property type="match status" value="1"/>
</dbReference>
<keyword evidence="3" id="KW-1185">Reference proteome</keyword>
<dbReference type="InterPro" id="IPR036517">
    <property type="entry name" value="FF_domain_sf"/>
</dbReference>
<evidence type="ECO:0000256" key="1">
    <source>
        <dbReference type="SAM" id="MobiDB-lite"/>
    </source>
</evidence>
<proteinExistence type="predicted"/>
<feature type="region of interest" description="Disordered" evidence="1">
    <location>
        <begin position="1425"/>
        <end position="1485"/>
    </location>
</feature>
<feature type="compositionally biased region" description="Acidic residues" evidence="1">
    <location>
        <begin position="1343"/>
        <end position="1352"/>
    </location>
</feature>
<dbReference type="Proteomes" id="UP000601435">
    <property type="component" value="Unassembled WGS sequence"/>
</dbReference>
<dbReference type="GO" id="GO:0005634">
    <property type="term" value="C:nucleus"/>
    <property type="evidence" value="ECO:0007669"/>
    <property type="project" value="TreeGrafter"/>
</dbReference>
<feature type="region of interest" description="Disordered" evidence="1">
    <location>
        <begin position="1306"/>
        <end position="1378"/>
    </location>
</feature>
<dbReference type="GO" id="GO:0003972">
    <property type="term" value="F:RNA ligase (ATP) activity"/>
    <property type="evidence" value="ECO:0007669"/>
    <property type="project" value="TreeGrafter"/>
</dbReference>
<protein>
    <submittedName>
        <fullName evidence="2">Uncharacterized protein</fullName>
    </submittedName>
</protein>
<dbReference type="EMBL" id="CAJNJA010031809">
    <property type="protein sequence ID" value="CAE7660937.1"/>
    <property type="molecule type" value="Genomic_DNA"/>
</dbReference>
<evidence type="ECO:0000313" key="2">
    <source>
        <dbReference type="EMBL" id="CAE7660937.1"/>
    </source>
</evidence>
<dbReference type="SUPFAM" id="SSF52540">
    <property type="entry name" value="P-loop containing nucleoside triphosphate hydrolases"/>
    <property type="match status" value="1"/>
</dbReference>
<organism evidence="2 3">
    <name type="scientific">Symbiodinium necroappetens</name>
    <dbReference type="NCBI Taxonomy" id="1628268"/>
    <lineage>
        <taxon>Eukaryota</taxon>
        <taxon>Sar</taxon>
        <taxon>Alveolata</taxon>
        <taxon>Dinophyceae</taxon>
        <taxon>Suessiales</taxon>
        <taxon>Symbiodiniaceae</taxon>
        <taxon>Symbiodinium</taxon>
    </lineage>
</organism>